<accession>A0A0F9EYA0</accession>
<comment type="caution">
    <text evidence="1">The sequence shown here is derived from an EMBL/GenBank/DDBJ whole genome shotgun (WGS) entry which is preliminary data.</text>
</comment>
<dbReference type="AlphaFoldDB" id="A0A0F9EYA0"/>
<sequence length="88" mass="10310">MFDILPYWKRVEVKAVIFGSHAGKVNIKAELEAQKEHTLKQVIEWGGEKCPHYSSDVKQPTLRLYYRQDALKKDCSKCWQSLQKEAEK</sequence>
<reference evidence="1" key="1">
    <citation type="journal article" date="2015" name="Nature">
        <title>Complex archaea that bridge the gap between prokaryotes and eukaryotes.</title>
        <authorList>
            <person name="Spang A."/>
            <person name="Saw J.H."/>
            <person name="Jorgensen S.L."/>
            <person name="Zaremba-Niedzwiedzka K."/>
            <person name="Martijn J."/>
            <person name="Lind A.E."/>
            <person name="van Eijk R."/>
            <person name="Schleper C."/>
            <person name="Guy L."/>
            <person name="Ettema T.J."/>
        </authorList>
    </citation>
    <scope>NUCLEOTIDE SEQUENCE</scope>
</reference>
<protein>
    <submittedName>
        <fullName evidence="1">Uncharacterized protein</fullName>
    </submittedName>
</protein>
<gene>
    <name evidence="1" type="ORF">LCGC14_2310170</name>
</gene>
<dbReference type="EMBL" id="LAZR01032768">
    <property type="protein sequence ID" value="KKL49965.1"/>
    <property type="molecule type" value="Genomic_DNA"/>
</dbReference>
<organism evidence="1">
    <name type="scientific">marine sediment metagenome</name>
    <dbReference type="NCBI Taxonomy" id="412755"/>
    <lineage>
        <taxon>unclassified sequences</taxon>
        <taxon>metagenomes</taxon>
        <taxon>ecological metagenomes</taxon>
    </lineage>
</organism>
<evidence type="ECO:0000313" key="1">
    <source>
        <dbReference type="EMBL" id="KKL49965.1"/>
    </source>
</evidence>
<name>A0A0F9EYA0_9ZZZZ</name>
<proteinExistence type="predicted"/>